<feature type="transmembrane region" description="Helical" evidence="5">
    <location>
        <begin position="96"/>
        <end position="120"/>
    </location>
</feature>
<organism evidence="7 8">
    <name type="scientific">Candidatus Gottesmanbacteria bacterium RIFOXYB1_FULL_47_11</name>
    <dbReference type="NCBI Taxonomy" id="1798401"/>
    <lineage>
        <taxon>Bacteria</taxon>
        <taxon>Candidatus Gottesmaniibacteriota</taxon>
    </lineage>
</organism>
<keyword evidence="4 5" id="KW-0472">Membrane</keyword>
<dbReference type="AlphaFoldDB" id="A0A1F6BD88"/>
<feature type="domain" description="Yip1" evidence="6">
    <location>
        <begin position="10"/>
        <end position="185"/>
    </location>
</feature>
<evidence type="ECO:0000256" key="3">
    <source>
        <dbReference type="ARBA" id="ARBA00022989"/>
    </source>
</evidence>
<name>A0A1F6BD88_9BACT</name>
<comment type="subcellular location">
    <subcellularLocation>
        <location evidence="1">Membrane</location>
        <topology evidence="1">Multi-pass membrane protein</topology>
    </subcellularLocation>
</comment>
<dbReference type="Pfam" id="PF04893">
    <property type="entry name" value="Yip1"/>
    <property type="match status" value="1"/>
</dbReference>
<comment type="caution">
    <text evidence="7">The sequence shown here is derived from an EMBL/GenBank/DDBJ whole genome shotgun (WGS) entry which is preliminary data.</text>
</comment>
<evidence type="ECO:0000256" key="4">
    <source>
        <dbReference type="ARBA" id="ARBA00023136"/>
    </source>
</evidence>
<gene>
    <name evidence="7" type="ORF">A2363_00265</name>
</gene>
<dbReference type="STRING" id="1798401.A2363_00265"/>
<evidence type="ECO:0000256" key="5">
    <source>
        <dbReference type="SAM" id="Phobius"/>
    </source>
</evidence>
<dbReference type="GO" id="GO:0016020">
    <property type="term" value="C:membrane"/>
    <property type="evidence" value="ECO:0007669"/>
    <property type="project" value="UniProtKB-SubCell"/>
</dbReference>
<reference evidence="7 8" key="1">
    <citation type="journal article" date="2016" name="Nat. Commun.">
        <title>Thousands of microbial genomes shed light on interconnected biogeochemical processes in an aquifer system.</title>
        <authorList>
            <person name="Anantharaman K."/>
            <person name="Brown C.T."/>
            <person name="Hug L.A."/>
            <person name="Sharon I."/>
            <person name="Castelle C.J."/>
            <person name="Probst A.J."/>
            <person name="Thomas B.C."/>
            <person name="Singh A."/>
            <person name="Wilkins M.J."/>
            <person name="Karaoz U."/>
            <person name="Brodie E.L."/>
            <person name="Williams K.H."/>
            <person name="Hubbard S.S."/>
            <person name="Banfield J.F."/>
        </authorList>
    </citation>
    <scope>NUCLEOTIDE SEQUENCE [LARGE SCALE GENOMIC DNA]</scope>
</reference>
<evidence type="ECO:0000313" key="7">
    <source>
        <dbReference type="EMBL" id="OGG34860.1"/>
    </source>
</evidence>
<evidence type="ECO:0000256" key="1">
    <source>
        <dbReference type="ARBA" id="ARBA00004141"/>
    </source>
</evidence>
<sequence length="197" mass="21807">MGWFLRTVIGLATRPYETVRSTVERENLAELVYIAASLAVYFALASIVKVAAFRPFLLTRQFVVLTAATAATYLCAVALFWVAGKLVGATGKFQGFMLAWGYSLIPTVIWFLATSLLYVILPPPRTTSPQGVLFSILFLVFSATLFFWKVTIGYLALRFGLRLDLGKILIVALISLPALALWSVGLYRLGIFRVPFI</sequence>
<evidence type="ECO:0000259" key="6">
    <source>
        <dbReference type="Pfam" id="PF04893"/>
    </source>
</evidence>
<feature type="transmembrane region" description="Helical" evidence="5">
    <location>
        <begin position="132"/>
        <end position="156"/>
    </location>
</feature>
<feature type="transmembrane region" description="Helical" evidence="5">
    <location>
        <begin position="31"/>
        <end position="50"/>
    </location>
</feature>
<keyword evidence="2 5" id="KW-0812">Transmembrane</keyword>
<dbReference type="InterPro" id="IPR006977">
    <property type="entry name" value="Yip1_dom"/>
</dbReference>
<dbReference type="Proteomes" id="UP000176186">
    <property type="component" value="Unassembled WGS sequence"/>
</dbReference>
<keyword evidence="3 5" id="KW-1133">Transmembrane helix</keyword>
<protein>
    <recommendedName>
        <fullName evidence="6">Yip1 domain-containing protein</fullName>
    </recommendedName>
</protein>
<proteinExistence type="predicted"/>
<evidence type="ECO:0000313" key="8">
    <source>
        <dbReference type="Proteomes" id="UP000176186"/>
    </source>
</evidence>
<feature type="transmembrane region" description="Helical" evidence="5">
    <location>
        <begin position="168"/>
        <end position="189"/>
    </location>
</feature>
<dbReference type="EMBL" id="MFKE01000020">
    <property type="protein sequence ID" value="OGG34860.1"/>
    <property type="molecule type" value="Genomic_DNA"/>
</dbReference>
<accession>A0A1F6BD88</accession>
<evidence type="ECO:0000256" key="2">
    <source>
        <dbReference type="ARBA" id="ARBA00022692"/>
    </source>
</evidence>
<feature type="transmembrane region" description="Helical" evidence="5">
    <location>
        <begin position="62"/>
        <end position="84"/>
    </location>
</feature>